<sequence>MKRAREAHLLQRIQLFRRLIIWPVIVAGVALAGLAADARGCLPAVSVVFAAASLELLAAYYIAGTIVGTRTWLRSARSIAIPVMARLWALGTAGAASAMLIAGQLLAWRCR</sequence>
<reference evidence="2" key="1">
    <citation type="journal article" date="2014" name="Int. J. Syst. Evol. Microbiol.">
        <title>Complete genome sequence of Corynebacterium casei LMG S-19264T (=DSM 44701T), isolated from a smear-ripened cheese.</title>
        <authorList>
            <consortium name="US DOE Joint Genome Institute (JGI-PGF)"/>
            <person name="Walter F."/>
            <person name="Albersmeier A."/>
            <person name="Kalinowski J."/>
            <person name="Ruckert C."/>
        </authorList>
    </citation>
    <scope>NUCLEOTIDE SEQUENCE</scope>
    <source>
        <strain evidence="2">CGMCC 1.15330</strain>
    </source>
</reference>
<name>A0A916WYE4_9SPHN</name>
<keyword evidence="1" id="KW-1133">Transmembrane helix</keyword>
<proteinExistence type="predicted"/>
<protein>
    <submittedName>
        <fullName evidence="2">Uncharacterized protein</fullName>
    </submittedName>
</protein>
<dbReference type="EMBL" id="BMIH01000009">
    <property type="protein sequence ID" value="GGB43497.1"/>
    <property type="molecule type" value="Genomic_DNA"/>
</dbReference>
<keyword evidence="3" id="KW-1185">Reference proteome</keyword>
<evidence type="ECO:0000313" key="2">
    <source>
        <dbReference type="EMBL" id="GGB43497.1"/>
    </source>
</evidence>
<feature type="transmembrane region" description="Helical" evidence="1">
    <location>
        <begin position="87"/>
        <end position="108"/>
    </location>
</feature>
<keyword evidence="1" id="KW-0812">Transmembrane</keyword>
<organism evidence="2 3">
    <name type="scientific">Sphingomonas metalli</name>
    <dbReference type="NCBI Taxonomy" id="1779358"/>
    <lineage>
        <taxon>Bacteria</taxon>
        <taxon>Pseudomonadati</taxon>
        <taxon>Pseudomonadota</taxon>
        <taxon>Alphaproteobacteria</taxon>
        <taxon>Sphingomonadales</taxon>
        <taxon>Sphingomonadaceae</taxon>
        <taxon>Sphingomonas</taxon>
    </lineage>
</organism>
<feature type="transmembrane region" description="Helical" evidence="1">
    <location>
        <begin position="20"/>
        <end position="38"/>
    </location>
</feature>
<feature type="transmembrane region" description="Helical" evidence="1">
    <location>
        <begin position="44"/>
        <end position="67"/>
    </location>
</feature>
<dbReference type="Proteomes" id="UP000623067">
    <property type="component" value="Unassembled WGS sequence"/>
</dbReference>
<reference evidence="2" key="2">
    <citation type="submission" date="2020-09" db="EMBL/GenBank/DDBJ databases">
        <authorList>
            <person name="Sun Q."/>
            <person name="Zhou Y."/>
        </authorList>
    </citation>
    <scope>NUCLEOTIDE SEQUENCE</scope>
    <source>
        <strain evidence="2">CGMCC 1.15330</strain>
    </source>
</reference>
<gene>
    <name evidence="2" type="ORF">GCM10011380_36170</name>
</gene>
<keyword evidence="1" id="KW-0472">Membrane</keyword>
<dbReference type="AlphaFoldDB" id="A0A916WYE4"/>
<comment type="caution">
    <text evidence="2">The sequence shown here is derived from an EMBL/GenBank/DDBJ whole genome shotgun (WGS) entry which is preliminary data.</text>
</comment>
<evidence type="ECO:0000313" key="3">
    <source>
        <dbReference type="Proteomes" id="UP000623067"/>
    </source>
</evidence>
<accession>A0A916WYE4</accession>
<evidence type="ECO:0000256" key="1">
    <source>
        <dbReference type="SAM" id="Phobius"/>
    </source>
</evidence>